<dbReference type="Proteomes" id="UP000178656">
    <property type="component" value="Unassembled WGS sequence"/>
</dbReference>
<dbReference type="AlphaFoldDB" id="A0A1F5TEQ0"/>
<evidence type="ECO:0000313" key="2">
    <source>
        <dbReference type="Proteomes" id="UP000178656"/>
    </source>
</evidence>
<dbReference type="EMBL" id="MFGM01000022">
    <property type="protein sequence ID" value="OGF37395.1"/>
    <property type="molecule type" value="Genomic_DNA"/>
</dbReference>
<accession>A0A1F5TEQ0</accession>
<comment type="caution">
    <text evidence="1">The sequence shown here is derived from an EMBL/GenBank/DDBJ whole genome shotgun (WGS) entry which is preliminary data.</text>
</comment>
<reference evidence="1 2" key="1">
    <citation type="journal article" date="2016" name="Nat. Commun.">
        <title>Thousands of microbial genomes shed light on interconnected biogeochemical processes in an aquifer system.</title>
        <authorList>
            <person name="Anantharaman K."/>
            <person name="Brown C.T."/>
            <person name="Hug L.A."/>
            <person name="Sharon I."/>
            <person name="Castelle C.J."/>
            <person name="Probst A.J."/>
            <person name="Thomas B.C."/>
            <person name="Singh A."/>
            <person name="Wilkins M.J."/>
            <person name="Karaoz U."/>
            <person name="Brodie E.L."/>
            <person name="Williams K.H."/>
            <person name="Hubbard S.S."/>
            <person name="Banfield J.F."/>
        </authorList>
    </citation>
    <scope>NUCLEOTIDE SEQUENCE [LARGE SCALE GENOMIC DNA]</scope>
</reference>
<sequence>MARKKTEPKFKIFILNNETYKLPIHSEARLNWRKTSKKQRERFATAYCDHYQIKTTSELHRGPHRLAGLLVIIRKDGAIAKVFRREHDRQQKLGGETITIFLKTDGKVDWERMEDDASLRYIRAYCREFAIKGIADLSRGTHKFPGMARIISDHGWTDLIFPRPPDKEEILNGKIHRLPLHHNSRIMWRNVSEKVFRDYFADYCHEKNIGTRADMPYDSLLATEARRRNLFDELLPPPNEEKIWCGHTLILPKRGKKFYWSRLSDADALLTAQAYVWEFDIKSPTEMIRGSRRNKGMYNDLRRRGLFAKVFGHPDCRFETLDGDLFVLPRGSIQRINWRRVSDELVEKYSRAYIRHYGTDTQAELKVKNASLLILLRRRGLLKKLFPDKIDIIELAGRRFSLPTRGRYILWERMEPEVLNIYVAARCREEKRKLCYFSCSLIARIDRAKVRAYRKHLPILNTETRQSLCAAFGVMQGCDLPDEILWAYGYEKKADPRIRAKWIQKIQPPPTPIT</sequence>
<gene>
    <name evidence="1" type="ORF">A2482_03220</name>
</gene>
<protein>
    <submittedName>
        <fullName evidence="1">Uncharacterized protein</fullName>
    </submittedName>
</protein>
<proteinExistence type="predicted"/>
<name>A0A1F5TEQ0_9BACT</name>
<evidence type="ECO:0000313" key="1">
    <source>
        <dbReference type="EMBL" id="OGF37395.1"/>
    </source>
</evidence>
<organism evidence="1 2">
    <name type="scientific">Candidatus Falkowbacteria bacterium RIFOXYC2_FULL_48_21</name>
    <dbReference type="NCBI Taxonomy" id="1798005"/>
    <lineage>
        <taxon>Bacteria</taxon>
        <taxon>Candidatus Falkowiibacteriota</taxon>
    </lineage>
</organism>